<keyword evidence="3" id="KW-1185">Reference proteome</keyword>
<comment type="caution">
    <text evidence="2">The sequence shown here is derived from an EMBL/GenBank/DDBJ whole genome shotgun (WGS) entry which is preliminary data.</text>
</comment>
<sequence length="343" mass="38549">MESTTQTIKAQWDAFKEQNPKVRIRDAAKKLGVSEADLLNTGIGVNVVRLSNRFAELLQEANTLGKVMALTRNDYCVHERKGIYKKATFNGQVGLVVTPDIDLRLFMSHWAFGFAVNEAERHSLQFFDQSGVAVHKIYLVEDSDVQAYHNLVNKYKSEDQRETLTIVPASAPSAELPDSQINISGFQEGWRALQDTHDFHPLLKKYQLTRTQALRLAPTDYAQKIDVSDLKLLLKNAAAVEQEIMVFNGSSGCIQIHTGPIVNLVETGPWFNVLDPDFNMHLRLDGIDTVWLVKKPTSDGWVHSIEVFDKEGNTIVQFFGKRKPGIPESEGWRGLITKSIGNN</sequence>
<dbReference type="Pfam" id="PF05171">
    <property type="entry name" value="HemS"/>
    <property type="match status" value="2"/>
</dbReference>
<accession>A0A316HFG3</accession>
<feature type="domain" description="Haemin-degrading HemS/ChuX" evidence="1">
    <location>
        <begin position="208"/>
        <end position="337"/>
    </location>
</feature>
<reference evidence="2 3" key="1">
    <citation type="submission" date="2018-05" db="EMBL/GenBank/DDBJ databases">
        <title>Genomic Encyclopedia of Archaeal and Bacterial Type Strains, Phase II (KMG-II): from individual species to whole genera.</title>
        <authorList>
            <person name="Goeker M."/>
        </authorList>
    </citation>
    <scope>NUCLEOTIDE SEQUENCE [LARGE SCALE GENOMIC DNA]</scope>
    <source>
        <strain evidence="2 3">DSM 19975</strain>
    </source>
</reference>
<evidence type="ECO:0000259" key="1">
    <source>
        <dbReference type="Pfam" id="PF05171"/>
    </source>
</evidence>
<evidence type="ECO:0000313" key="3">
    <source>
        <dbReference type="Proteomes" id="UP000245678"/>
    </source>
</evidence>
<dbReference type="CDD" id="cd16830">
    <property type="entry name" value="HemS-like_N"/>
    <property type="match status" value="1"/>
</dbReference>
<dbReference type="EMBL" id="QGHA01000002">
    <property type="protein sequence ID" value="PWK79147.1"/>
    <property type="molecule type" value="Genomic_DNA"/>
</dbReference>
<dbReference type="InterPro" id="IPR007845">
    <property type="entry name" value="HemS/ChuX_dom"/>
</dbReference>
<proteinExistence type="predicted"/>
<dbReference type="GO" id="GO:0006826">
    <property type="term" value="P:iron ion transport"/>
    <property type="evidence" value="ECO:0007669"/>
    <property type="project" value="InterPro"/>
</dbReference>
<dbReference type="CDD" id="cd16831">
    <property type="entry name" value="HemS-like_C"/>
    <property type="match status" value="1"/>
</dbReference>
<dbReference type="AlphaFoldDB" id="A0A316HFG3"/>
<dbReference type="InterPro" id="IPR053733">
    <property type="entry name" value="Heme_Transport_Util_sf"/>
</dbReference>
<organism evidence="2 3">
    <name type="scientific">Mucilaginibacter oryzae</name>
    <dbReference type="NCBI Taxonomy" id="468058"/>
    <lineage>
        <taxon>Bacteria</taxon>
        <taxon>Pseudomonadati</taxon>
        <taxon>Bacteroidota</taxon>
        <taxon>Sphingobacteriia</taxon>
        <taxon>Sphingobacteriales</taxon>
        <taxon>Sphingobacteriaceae</taxon>
        <taxon>Mucilaginibacter</taxon>
    </lineage>
</organism>
<feature type="domain" description="Haemin-degrading HemS/ChuX" evidence="1">
    <location>
        <begin position="32"/>
        <end position="155"/>
    </location>
</feature>
<evidence type="ECO:0000313" key="2">
    <source>
        <dbReference type="EMBL" id="PWK79147.1"/>
    </source>
</evidence>
<dbReference type="Proteomes" id="UP000245678">
    <property type="component" value="Unassembled WGS sequence"/>
</dbReference>
<dbReference type="Gene3D" id="3.40.1570.10">
    <property type="entry name" value="HemS/ChuS/ChuX like domains"/>
    <property type="match status" value="2"/>
</dbReference>
<name>A0A316HFG3_9SPHI</name>
<dbReference type="SUPFAM" id="SSF144064">
    <property type="entry name" value="Heme iron utilization protein-like"/>
    <property type="match status" value="1"/>
</dbReference>
<gene>
    <name evidence="2" type="ORF">LX99_01603</name>
</gene>
<protein>
    <submittedName>
        <fullName evidence="2">Putative hemin transport protein</fullName>
    </submittedName>
</protein>
<dbReference type="RefSeq" id="WP_109607364.1">
    <property type="nucleotide sequence ID" value="NZ_QGHA01000002.1"/>
</dbReference>